<gene>
    <name evidence="1" type="ORF">D5S18_29805</name>
</gene>
<accession>A0A3A4KA23</accession>
<sequence>MRTGSRVAHLRALIDHPNTGAAERDTAQRMLARLKVDGPVGDRSYGGRHGRGGRHAGLARIAELIREDIAFAQRFSPAAAPTELAPYSPLRAAPASLVYSVDTPYEGRIDITIDGIPPEWGWTASGPSPALSALAAELSDILDEYNRDGTDIGRRFFGGVRAGETTLLF</sequence>
<evidence type="ECO:0000313" key="1">
    <source>
        <dbReference type="EMBL" id="RJO70053.1"/>
    </source>
</evidence>
<dbReference type="OrthoDB" id="4560484at2"/>
<organism evidence="1 2">
    <name type="scientific">Nocardia panacis</name>
    <dbReference type="NCBI Taxonomy" id="2340916"/>
    <lineage>
        <taxon>Bacteria</taxon>
        <taxon>Bacillati</taxon>
        <taxon>Actinomycetota</taxon>
        <taxon>Actinomycetes</taxon>
        <taxon>Mycobacteriales</taxon>
        <taxon>Nocardiaceae</taxon>
        <taxon>Nocardia</taxon>
    </lineage>
</organism>
<comment type="caution">
    <text evidence="1">The sequence shown here is derived from an EMBL/GenBank/DDBJ whole genome shotgun (WGS) entry which is preliminary data.</text>
</comment>
<dbReference type="EMBL" id="QZFU01000041">
    <property type="protein sequence ID" value="RJO70053.1"/>
    <property type="molecule type" value="Genomic_DNA"/>
</dbReference>
<proteinExistence type="predicted"/>
<name>A0A3A4KA23_9NOCA</name>
<dbReference type="AlphaFoldDB" id="A0A3A4KA23"/>
<protein>
    <submittedName>
        <fullName evidence="1">Uncharacterized protein</fullName>
    </submittedName>
</protein>
<reference evidence="1 2" key="1">
    <citation type="submission" date="2018-09" db="EMBL/GenBank/DDBJ databases">
        <title>YIM PH21274 draft genome.</title>
        <authorList>
            <person name="Miao C."/>
        </authorList>
    </citation>
    <scope>NUCLEOTIDE SEQUENCE [LARGE SCALE GENOMIC DNA]</scope>
    <source>
        <strain evidence="1 2">YIM PH 21724</strain>
    </source>
</reference>
<evidence type="ECO:0000313" key="2">
    <source>
        <dbReference type="Proteomes" id="UP000266677"/>
    </source>
</evidence>
<dbReference type="RefSeq" id="WP_120044420.1">
    <property type="nucleotide sequence ID" value="NZ_QZFU01000041.1"/>
</dbReference>
<dbReference type="Proteomes" id="UP000266677">
    <property type="component" value="Unassembled WGS sequence"/>
</dbReference>
<keyword evidence="2" id="KW-1185">Reference proteome</keyword>